<dbReference type="InterPro" id="IPR007167">
    <property type="entry name" value="Fe-transptr_FeoA-like"/>
</dbReference>
<reference evidence="4" key="1">
    <citation type="submission" date="2017-09" db="EMBL/GenBank/DDBJ databases">
        <authorList>
            <person name="Varghese N."/>
            <person name="Submissions S."/>
        </authorList>
    </citation>
    <scope>NUCLEOTIDE SEQUENCE [LARGE SCALE GENOMIC DNA]</scope>
    <source>
        <strain evidence="4">DSM 15103</strain>
    </source>
</reference>
<dbReference type="SUPFAM" id="SSF50037">
    <property type="entry name" value="C-terminal domain of transcriptional repressors"/>
    <property type="match status" value="1"/>
</dbReference>
<dbReference type="InterPro" id="IPR038157">
    <property type="entry name" value="FeoA_core_dom"/>
</dbReference>
<dbReference type="SMART" id="SM00899">
    <property type="entry name" value="FeoA"/>
    <property type="match status" value="1"/>
</dbReference>
<dbReference type="PANTHER" id="PTHR42954:SF2">
    <property type="entry name" value="FE(2+) TRANSPORT PROTEIN A"/>
    <property type="match status" value="1"/>
</dbReference>
<dbReference type="AlphaFoldDB" id="A0A285NFU2"/>
<evidence type="ECO:0000259" key="2">
    <source>
        <dbReference type="SMART" id="SM00899"/>
    </source>
</evidence>
<sequence length="77" mass="8680">MKLSELEKGKKCKIKGLNFPPEMKRKLLELGLFPGQIIEVVQDAPFGGPVKIKVKDYCFALRKSEAENIEVEECNGE</sequence>
<dbReference type="Gene3D" id="2.30.30.90">
    <property type="match status" value="1"/>
</dbReference>
<keyword evidence="4" id="KW-1185">Reference proteome</keyword>
<dbReference type="EMBL" id="OBEI01000003">
    <property type="protein sequence ID" value="SNZ07837.1"/>
    <property type="molecule type" value="Genomic_DNA"/>
</dbReference>
<proteinExistence type="predicted"/>
<feature type="domain" description="Ferrous iron transporter FeoA-like" evidence="2">
    <location>
        <begin position="1"/>
        <end position="73"/>
    </location>
</feature>
<evidence type="ECO:0000256" key="1">
    <source>
        <dbReference type="ARBA" id="ARBA00023004"/>
    </source>
</evidence>
<dbReference type="OrthoDB" id="9811076at2"/>
<dbReference type="GO" id="GO:0046914">
    <property type="term" value="F:transition metal ion binding"/>
    <property type="evidence" value="ECO:0007669"/>
    <property type="project" value="InterPro"/>
</dbReference>
<evidence type="ECO:0000313" key="3">
    <source>
        <dbReference type="EMBL" id="SNZ07837.1"/>
    </source>
</evidence>
<dbReference type="RefSeq" id="WP_097000219.1">
    <property type="nucleotide sequence ID" value="NZ_OBEI01000003.1"/>
</dbReference>
<accession>A0A285NFU2</accession>
<gene>
    <name evidence="3" type="ORF">SAMN06265182_1046</name>
</gene>
<keyword evidence="1" id="KW-0408">Iron</keyword>
<organism evidence="3 4">
    <name type="scientific">Persephonella hydrogeniphila</name>
    <dbReference type="NCBI Taxonomy" id="198703"/>
    <lineage>
        <taxon>Bacteria</taxon>
        <taxon>Pseudomonadati</taxon>
        <taxon>Aquificota</taxon>
        <taxon>Aquificia</taxon>
        <taxon>Aquificales</taxon>
        <taxon>Hydrogenothermaceae</taxon>
        <taxon>Persephonella</taxon>
    </lineage>
</organism>
<protein>
    <submittedName>
        <fullName evidence="3">Ferrous iron transport protein A</fullName>
    </submittedName>
</protein>
<evidence type="ECO:0000313" key="4">
    <source>
        <dbReference type="Proteomes" id="UP000219036"/>
    </source>
</evidence>
<name>A0A285NFU2_9AQUI</name>
<dbReference type="Pfam" id="PF04023">
    <property type="entry name" value="FeoA"/>
    <property type="match status" value="1"/>
</dbReference>
<dbReference type="PANTHER" id="PTHR42954">
    <property type="entry name" value="FE(2+) TRANSPORT PROTEIN A"/>
    <property type="match status" value="1"/>
</dbReference>
<dbReference type="Proteomes" id="UP000219036">
    <property type="component" value="Unassembled WGS sequence"/>
</dbReference>
<dbReference type="InterPro" id="IPR052713">
    <property type="entry name" value="FeoA"/>
</dbReference>
<dbReference type="InterPro" id="IPR008988">
    <property type="entry name" value="Transcriptional_repressor_C"/>
</dbReference>